<organism evidence="1 2">
    <name type="scientific">Solanum commersonii</name>
    <name type="common">Commerson's wild potato</name>
    <name type="synonym">Commerson's nightshade</name>
    <dbReference type="NCBI Taxonomy" id="4109"/>
    <lineage>
        <taxon>Eukaryota</taxon>
        <taxon>Viridiplantae</taxon>
        <taxon>Streptophyta</taxon>
        <taxon>Embryophyta</taxon>
        <taxon>Tracheophyta</taxon>
        <taxon>Spermatophyta</taxon>
        <taxon>Magnoliopsida</taxon>
        <taxon>eudicotyledons</taxon>
        <taxon>Gunneridae</taxon>
        <taxon>Pentapetalae</taxon>
        <taxon>asterids</taxon>
        <taxon>lamiids</taxon>
        <taxon>Solanales</taxon>
        <taxon>Solanaceae</taxon>
        <taxon>Solanoideae</taxon>
        <taxon>Solaneae</taxon>
        <taxon>Solanum</taxon>
    </lineage>
</organism>
<dbReference type="EMBL" id="JACXVP010000005">
    <property type="protein sequence ID" value="KAG5605774.1"/>
    <property type="molecule type" value="Genomic_DNA"/>
</dbReference>
<proteinExistence type="predicted"/>
<name>A0A9J5Z3Y5_SOLCO</name>
<sequence length="71" mass="7867">MYHIYVTRPIEAVNEGPMHVEDELNLELTLAIRNVSPLSPSRNVPAPRQNEQDAAGINLELSLATRYVAAP</sequence>
<accession>A0A9J5Z3Y5</accession>
<keyword evidence="2" id="KW-1185">Reference proteome</keyword>
<gene>
    <name evidence="1" type="ORF">H5410_027266</name>
</gene>
<reference evidence="1 2" key="1">
    <citation type="submission" date="2020-09" db="EMBL/GenBank/DDBJ databases">
        <title>De no assembly of potato wild relative species, Solanum commersonii.</title>
        <authorList>
            <person name="Cho K."/>
        </authorList>
    </citation>
    <scope>NUCLEOTIDE SEQUENCE [LARGE SCALE GENOMIC DNA]</scope>
    <source>
        <strain evidence="1">LZ3.2</strain>
        <tissue evidence="1">Leaf</tissue>
    </source>
</reference>
<comment type="caution">
    <text evidence="1">The sequence shown here is derived from an EMBL/GenBank/DDBJ whole genome shotgun (WGS) entry which is preliminary data.</text>
</comment>
<evidence type="ECO:0000313" key="1">
    <source>
        <dbReference type="EMBL" id="KAG5605774.1"/>
    </source>
</evidence>
<dbReference type="AlphaFoldDB" id="A0A9J5Z3Y5"/>
<evidence type="ECO:0000313" key="2">
    <source>
        <dbReference type="Proteomes" id="UP000824120"/>
    </source>
</evidence>
<protein>
    <submittedName>
        <fullName evidence="1">Uncharacterized protein</fullName>
    </submittedName>
</protein>
<dbReference type="Proteomes" id="UP000824120">
    <property type="component" value="Chromosome 5"/>
</dbReference>